<evidence type="ECO:0000313" key="3">
    <source>
        <dbReference type="Proteomes" id="UP000092840"/>
    </source>
</evidence>
<dbReference type="PANTHER" id="PTHR37943:SF1">
    <property type="entry name" value="PROTEIN VES"/>
    <property type="match status" value="1"/>
</dbReference>
<dbReference type="RefSeq" id="WP_067034865.1">
    <property type="nucleotide sequence ID" value="NZ_FLRA01000012.1"/>
</dbReference>
<dbReference type="Gene3D" id="2.60.120.10">
    <property type="entry name" value="Jelly Rolls"/>
    <property type="match status" value="1"/>
</dbReference>
<dbReference type="EMBL" id="FLRB01000005">
    <property type="protein sequence ID" value="SBT19909.1"/>
    <property type="molecule type" value="Genomic_DNA"/>
</dbReference>
<reference evidence="1 4" key="2">
    <citation type="submission" date="2016-06" db="EMBL/GenBank/DDBJ databases">
        <authorList>
            <person name="Kjaerup R.B."/>
            <person name="Dalgaard T.S."/>
            <person name="Juul-Madsen H.R."/>
        </authorList>
    </citation>
    <scope>NUCLEOTIDE SEQUENCE [LARGE SCALE GENOMIC DNA]</scope>
    <source>
        <strain evidence="1 4">CECT 5115</strain>
    </source>
</reference>
<reference evidence="2 3" key="1">
    <citation type="submission" date="2016-06" db="EMBL/GenBank/DDBJ databases">
        <authorList>
            <person name="Rodrigo-Torres L."/>
            <person name="Arahal D.R."/>
        </authorList>
    </citation>
    <scope>NUCLEOTIDE SEQUENCE [LARGE SCALE GENOMIC DNA]</scope>
    <source>
        <strain evidence="2 3">CECT 5116</strain>
    </source>
</reference>
<gene>
    <name evidence="1" type="primary">ves</name>
    <name evidence="1" type="ORF">MGA5115_01699</name>
    <name evidence="2" type="ORF">MGA5116_00492</name>
</gene>
<dbReference type="OrthoDB" id="9800082at2"/>
<dbReference type="Pfam" id="PF05962">
    <property type="entry name" value="HutD"/>
    <property type="match status" value="1"/>
</dbReference>
<dbReference type="InterPro" id="IPR010282">
    <property type="entry name" value="Uncharacterised_HutD/Ves"/>
</dbReference>
<dbReference type="InterPro" id="IPR014710">
    <property type="entry name" value="RmlC-like_jellyroll"/>
</dbReference>
<evidence type="ECO:0000313" key="1">
    <source>
        <dbReference type="EMBL" id="SBT17583.1"/>
    </source>
</evidence>
<dbReference type="Proteomes" id="UP000092871">
    <property type="component" value="Unassembled WGS sequence"/>
</dbReference>
<evidence type="ECO:0000313" key="2">
    <source>
        <dbReference type="EMBL" id="SBT19909.1"/>
    </source>
</evidence>
<dbReference type="PANTHER" id="PTHR37943">
    <property type="entry name" value="PROTEIN VES"/>
    <property type="match status" value="1"/>
</dbReference>
<protein>
    <submittedName>
        <fullName evidence="1">Protein Ves</fullName>
    </submittedName>
</protein>
<dbReference type="Proteomes" id="UP000092840">
    <property type="component" value="Unassembled WGS sequence"/>
</dbReference>
<dbReference type="AlphaFoldDB" id="A0A1C3JQV4"/>
<sequence>MPSLYRIISPTQYKRMPWKNGLGETLEIMRLEDAIGVRFRLSQASVVEEGEFSFFDGLQRTLVMLSGNGITLSHQSDETCHPLHVLNHALDQASFSGGDKTYATLTDGPIEDLNIMARQADTVAHVATHSSPMMLKSEANVALFAGLYAQSDCQIVINVAGRAPEVVSVLQDHTVHMLEEAELTLVSGNGIWITVTSTSKIC</sequence>
<dbReference type="InterPro" id="IPR011051">
    <property type="entry name" value="RmlC_Cupin_sf"/>
</dbReference>
<dbReference type="EMBL" id="FLRA01000012">
    <property type="protein sequence ID" value="SBT17583.1"/>
    <property type="molecule type" value="Genomic_DNA"/>
</dbReference>
<organism evidence="1 4">
    <name type="scientific">Marinomonas gallaica</name>
    <dbReference type="NCBI Taxonomy" id="1806667"/>
    <lineage>
        <taxon>Bacteria</taxon>
        <taxon>Pseudomonadati</taxon>
        <taxon>Pseudomonadota</taxon>
        <taxon>Gammaproteobacteria</taxon>
        <taxon>Oceanospirillales</taxon>
        <taxon>Oceanospirillaceae</taxon>
        <taxon>Marinomonas</taxon>
    </lineage>
</organism>
<dbReference type="SUPFAM" id="SSF51182">
    <property type="entry name" value="RmlC-like cupins"/>
    <property type="match status" value="1"/>
</dbReference>
<evidence type="ECO:0000313" key="4">
    <source>
        <dbReference type="Proteomes" id="UP000092871"/>
    </source>
</evidence>
<proteinExistence type="predicted"/>
<name>A0A1C3JQV4_9GAMM</name>
<accession>A0A1C3JQV4</accession>
<keyword evidence="3" id="KW-1185">Reference proteome</keyword>